<dbReference type="InterPro" id="IPR019510">
    <property type="entry name" value="AKAP7-like_phosphoesterase"/>
</dbReference>
<gene>
    <name evidence="3" type="ORF">D0869_00899</name>
</gene>
<comment type="caution">
    <text evidence="3">The sequence shown here is derived from an EMBL/GenBank/DDBJ whole genome shotgun (WGS) entry which is preliminary data.</text>
</comment>
<dbReference type="AlphaFoldDB" id="A0A3M6XG07"/>
<dbReference type="EMBL" id="QWIJ01000030">
    <property type="protein sequence ID" value="RMX89420.1"/>
    <property type="molecule type" value="Genomic_DNA"/>
</dbReference>
<proteinExistence type="predicted"/>
<dbReference type="Gene3D" id="3.90.1140.10">
    <property type="entry name" value="Cyclic phosphodiesterase"/>
    <property type="match status" value="1"/>
</dbReference>
<accession>A0A3M6XG07</accession>
<feature type="compositionally biased region" description="Polar residues" evidence="1">
    <location>
        <begin position="285"/>
        <end position="294"/>
    </location>
</feature>
<dbReference type="GO" id="GO:0006355">
    <property type="term" value="P:regulation of DNA-templated transcription"/>
    <property type="evidence" value="ECO:0007669"/>
    <property type="project" value="TreeGrafter"/>
</dbReference>
<evidence type="ECO:0000313" key="4">
    <source>
        <dbReference type="Proteomes" id="UP000281245"/>
    </source>
</evidence>
<sequence length="397" mass="43521">MPTTLPYIPYKIEGVNCLLPASIASCRKPMSFVASKALKETIKFHISNPKFSSMARGKNQGRGKPPAQKKPPLTHFLCLPLVTRDSKPQLQASVEKFRDIVTTKNEQTASQVEEAGDDDNSKSESITSSVHPKAIRPVGALHCTLGVMSLDQNKLEEAKQLLRNLDISLMLQHAASQEHEQVIATDAAAKEPLVNSTDSPPKTAPLRIDLRGLVSMHAPQKTSILYSAPVDQTGRLYPFCLAVQEKFKECDFLVKDDRKLKLHATIVNTIYAKGRKPRPPPKWKMNQQTTTSGQGVLASEMGQSAEKAAVAGDNSEGKKSSQKPEQGEVEGHGPDANSPLKIDATAILERFKDFVWAEKFVLDRISICEMGAKKITNDEGKVVAEEYTEVASVKLPT</sequence>
<evidence type="ECO:0000259" key="2">
    <source>
        <dbReference type="Pfam" id="PF10469"/>
    </source>
</evidence>
<dbReference type="Pfam" id="PF10469">
    <property type="entry name" value="AKAP7_NLS"/>
    <property type="match status" value="1"/>
</dbReference>
<feature type="region of interest" description="Disordered" evidence="1">
    <location>
        <begin position="273"/>
        <end position="339"/>
    </location>
</feature>
<dbReference type="InterPro" id="IPR009210">
    <property type="entry name" value="ASCC1"/>
</dbReference>
<evidence type="ECO:0000256" key="1">
    <source>
        <dbReference type="SAM" id="MobiDB-lite"/>
    </source>
</evidence>
<evidence type="ECO:0000313" key="3">
    <source>
        <dbReference type="EMBL" id="RMX89420.1"/>
    </source>
</evidence>
<dbReference type="OrthoDB" id="277832at2759"/>
<dbReference type="PANTHER" id="PTHR13360">
    <property type="entry name" value="ACTIVATING SIGNAL COINTEGRATOR 1 COMPLEX SUBUNIT 1"/>
    <property type="match status" value="1"/>
</dbReference>
<dbReference type="GO" id="GO:0006307">
    <property type="term" value="P:DNA alkylation repair"/>
    <property type="evidence" value="ECO:0007669"/>
    <property type="project" value="InterPro"/>
</dbReference>
<feature type="region of interest" description="Disordered" evidence="1">
    <location>
        <begin position="105"/>
        <end position="131"/>
    </location>
</feature>
<reference evidence="3 4" key="1">
    <citation type="journal article" date="2018" name="BMC Genomics">
        <title>Genomic evidence for intraspecific hybridization in a clonal and extremely halotolerant yeast.</title>
        <authorList>
            <person name="Gostincar C."/>
            <person name="Stajich J.E."/>
            <person name="Zupancic J."/>
            <person name="Zalar P."/>
            <person name="Gunde-Cimerman N."/>
        </authorList>
    </citation>
    <scope>NUCLEOTIDE SEQUENCE [LARGE SCALE GENOMIC DNA]</scope>
    <source>
        <strain evidence="3 4">EXF-6656</strain>
    </source>
</reference>
<dbReference type="GO" id="GO:0005634">
    <property type="term" value="C:nucleus"/>
    <property type="evidence" value="ECO:0007669"/>
    <property type="project" value="TreeGrafter"/>
</dbReference>
<name>A0A3M6XG07_HORWE</name>
<protein>
    <recommendedName>
        <fullName evidence="2">A-kinase anchor protein 7-like phosphoesterase domain-containing protein</fullName>
    </recommendedName>
</protein>
<dbReference type="Proteomes" id="UP000281245">
    <property type="component" value="Unassembled WGS sequence"/>
</dbReference>
<feature type="region of interest" description="Disordered" evidence="1">
    <location>
        <begin position="51"/>
        <end position="72"/>
    </location>
</feature>
<organism evidence="3 4">
    <name type="scientific">Hortaea werneckii</name>
    <name type="common">Black yeast</name>
    <name type="synonym">Cladosporium werneckii</name>
    <dbReference type="NCBI Taxonomy" id="91943"/>
    <lineage>
        <taxon>Eukaryota</taxon>
        <taxon>Fungi</taxon>
        <taxon>Dikarya</taxon>
        <taxon>Ascomycota</taxon>
        <taxon>Pezizomycotina</taxon>
        <taxon>Dothideomycetes</taxon>
        <taxon>Dothideomycetidae</taxon>
        <taxon>Mycosphaerellales</taxon>
        <taxon>Teratosphaeriaceae</taxon>
        <taxon>Hortaea</taxon>
    </lineage>
</organism>
<feature type="domain" description="A-kinase anchor protein 7-like phosphoesterase" evidence="2">
    <location>
        <begin position="74"/>
        <end position="375"/>
    </location>
</feature>
<dbReference type="PANTHER" id="PTHR13360:SF1">
    <property type="entry name" value="ACTIVATING SIGNAL COINTEGRATOR 1 COMPLEX SUBUNIT 1"/>
    <property type="match status" value="1"/>
</dbReference>